<evidence type="ECO:0000256" key="3">
    <source>
        <dbReference type="ARBA" id="ARBA00023136"/>
    </source>
</evidence>
<evidence type="ECO:0000256" key="1">
    <source>
        <dbReference type="ARBA" id="ARBA00004370"/>
    </source>
</evidence>
<dbReference type="Gene3D" id="2.60.40.10">
    <property type="entry name" value="Immunoglobulins"/>
    <property type="match status" value="1"/>
</dbReference>
<accession>A0A8C2JF09</accession>
<feature type="signal peptide" evidence="4">
    <location>
        <begin position="1"/>
        <end position="18"/>
    </location>
</feature>
<evidence type="ECO:0000259" key="5">
    <source>
        <dbReference type="SMART" id="SM00409"/>
    </source>
</evidence>
<dbReference type="InterPro" id="IPR050671">
    <property type="entry name" value="CD300_family_receptors"/>
</dbReference>
<dbReference type="SUPFAM" id="SSF48726">
    <property type="entry name" value="Immunoglobulin"/>
    <property type="match status" value="1"/>
</dbReference>
<dbReference type="Ensembl" id="ENSCCRT00020100762.1">
    <property type="protein sequence ID" value="ENSCCRP00020092212.1"/>
    <property type="gene ID" value="ENSCCRG00020042216.1"/>
</dbReference>
<keyword evidence="2" id="KW-0812">Transmembrane</keyword>
<keyword evidence="4" id="KW-0732">Signal</keyword>
<feature type="domain" description="Immunoglobulin" evidence="5">
    <location>
        <begin position="18"/>
        <end position="106"/>
    </location>
</feature>
<evidence type="ECO:0000256" key="4">
    <source>
        <dbReference type="SAM" id="SignalP"/>
    </source>
</evidence>
<evidence type="ECO:0000313" key="7">
    <source>
        <dbReference type="Proteomes" id="UP000694701"/>
    </source>
</evidence>
<name>A0A8C2JF09_CYPCA</name>
<dbReference type="InterPro" id="IPR013106">
    <property type="entry name" value="Ig_V-set"/>
</dbReference>
<dbReference type="GO" id="GO:0004888">
    <property type="term" value="F:transmembrane signaling receptor activity"/>
    <property type="evidence" value="ECO:0007669"/>
    <property type="project" value="TreeGrafter"/>
</dbReference>
<dbReference type="Proteomes" id="UP000694701">
    <property type="component" value="Unplaced"/>
</dbReference>
<sequence>SISIFLLFLCIGDHFRESSESVAVIGESVKLSCNYPEKHGKCLRKDAQNIIRSDEDHDKNPKISVKDDTELNLFTVNMTELRAEDAGKYWCAVRDVFNLLLELMIIMKDGEDVYLRRISVFLLILLSNSSYLMLCSSAVIHEASVGGSAFEKLTLMMVLWSRVTYVHQRSSKYHLFCSTEKINLNKSHIKS</sequence>
<dbReference type="InterPro" id="IPR013783">
    <property type="entry name" value="Ig-like_fold"/>
</dbReference>
<comment type="subcellular location">
    <subcellularLocation>
        <location evidence="1">Membrane</location>
    </subcellularLocation>
</comment>
<proteinExistence type="predicted"/>
<dbReference type="Pfam" id="PF07686">
    <property type="entry name" value="V-set"/>
    <property type="match status" value="1"/>
</dbReference>
<organism evidence="6 7">
    <name type="scientific">Cyprinus carpio</name>
    <name type="common">Common carp</name>
    <dbReference type="NCBI Taxonomy" id="7962"/>
    <lineage>
        <taxon>Eukaryota</taxon>
        <taxon>Metazoa</taxon>
        <taxon>Chordata</taxon>
        <taxon>Craniata</taxon>
        <taxon>Vertebrata</taxon>
        <taxon>Euteleostomi</taxon>
        <taxon>Actinopterygii</taxon>
        <taxon>Neopterygii</taxon>
        <taxon>Teleostei</taxon>
        <taxon>Ostariophysi</taxon>
        <taxon>Cypriniformes</taxon>
        <taxon>Cyprinidae</taxon>
        <taxon>Cyprininae</taxon>
        <taxon>Cyprinus</taxon>
    </lineage>
</organism>
<dbReference type="SMART" id="SM00409">
    <property type="entry name" value="IG"/>
    <property type="match status" value="1"/>
</dbReference>
<dbReference type="InterPro" id="IPR003599">
    <property type="entry name" value="Ig_sub"/>
</dbReference>
<keyword evidence="3" id="KW-0472">Membrane</keyword>
<reference evidence="6" key="1">
    <citation type="submission" date="2025-08" db="UniProtKB">
        <authorList>
            <consortium name="Ensembl"/>
        </authorList>
    </citation>
    <scope>IDENTIFICATION</scope>
</reference>
<dbReference type="GO" id="GO:0005886">
    <property type="term" value="C:plasma membrane"/>
    <property type="evidence" value="ECO:0007669"/>
    <property type="project" value="TreeGrafter"/>
</dbReference>
<feature type="chain" id="PRO_5034919020" description="Immunoglobulin domain-containing protein" evidence="4">
    <location>
        <begin position="19"/>
        <end position="191"/>
    </location>
</feature>
<dbReference type="PANTHER" id="PTHR11860">
    <property type="entry name" value="POLYMERIC-IMMUNOGLOBULIN RECEPTOR"/>
    <property type="match status" value="1"/>
</dbReference>
<protein>
    <recommendedName>
        <fullName evidence="5">Immunoglobulin domain-containing protein</fullName>
    </recommendedName>
</protein>
<dbReference type="PANTHER" id="PTHR11860:SF87">
    <property type="entry name" value="CMRF35-LIKE MOLECULE 8"/>
    <property type="match status" value="1"/>
</dbReference>
<evidence type="ECO:0000313" key="6">
    <source>
        <dbReference type="Ensembl" id="ENSCCRP00020092212.1"/>
    </source>
</evidence>
<evidence type="ECO:0000256" key="2">
    <source>
        <dbReference type="ARBA" id="ARBA00022692"/>
    </source>
</evidence>
<dbReference type="AlphaFoldDB" id="A0A8C2JF09"/>
<dbReference type="InterPro" id="IPR036179">
    <property type="entry name" value="Ig-like_dom_sf"/>
</dbReference>